<dbReference type="InterPro" id="IPR008201">
    <property type="entry name" value="HepT-like"/>
</dbReference>
<dbReference type="InterPro" id="IPR052379">
    <property type="entry name" value="Type_VII_TA_RNase"/>
</dbReference>
<evidence type="ECO:0008006" key="7">
    <source>
        <dbReference type="Google" id="ProtNLM"/>
    </source>
</evidence>
<sequence>MARIRALAEYAAKLTAYLDGVVKRGYDLADWDDLMAILHALQLQAQALVDAAQRAASLLGEPAQTYAEAGESLFRRGVFDAEDLRLYRSIVGFRNVVVCGYASVDAARVDEILRTGLYRKVLALIDKIARALPDPQ</sequence>
<dbReference type="GO" id="GO:0110001">
    <property type="term" value="C:toxin-antitoxin complex"/>
    <property type="evidence" value="ECO:0007669"/>
    <property type="project" value="InterPro"/>
</dbReference>
<organism evidence="5 6">
    <name type="scientific">Thermoproteus uzoniensis (strain 768-20)</name>
    <dbReference type="NCBI Taxonomy" id="999630"/>
    <lineage>
        <taxon>Archaea</taxon>
        <taxon>Thermoproteota</taxon>
        <taxon>Thermoprotei</taxon>
        <taxon>Thermoproteales</taxon>
        <taxon>Thermoproteaceae</taxon>
        <taxon>Thermoproteus</taxon>
    </lineage>
</organism>
<reference evidence="5 6" key="1">
    <citation type="journal article" date="2011" name="J. Bacteriol.">
        <title>Complete genome sequence of the thermoacidophilic crenarchaeon Thermoproteus uzoniensis 768-20.</title>
        <authorList>
            <person name="Mardanov A.V."/>
            <person name="Gumerov V.M."/>
            <person name="Beletsky A.V."/>
            <person name="Prokofeva M.I."/>
            <person name="Bonch-Osmolovskaya E.A."/>
            <person name="Ravin N.V."/>
            <person name="Skryabin K.G."/>
        </authorList>
    </citation>
    <scope>NUCLEOTIDE SEQUENCE [LARGE SCALE GENOMIC DNA]</scope>
    <source>
        <strain evidence="5 6">768-20</strain>
    </source>
</reference>
<keyword evidence="6" id="KW-1185">Reference proteome</keyword>
<reference key="2">
    <citation type="submission" date="2011-03" db="EMBL/GenBank/DDBJ databases">
        <title>Complete genome sequence of the thermoacidophilic crenarchaeon Thermoproteus uzoniensis 768-20.</title>
        <authorList>
            <person name="Mardanov A.V."/>
            <person name="Gumerov V.M."/>
            <person name="Beletsky A.V."/>
            <person name="Prokofeva M.I."/>
            <person name="Bonch-Osmolovskaya E.A."/>
            <person name="Ravin N.V."/>
            <person name="Skryabin K.G."/>
        </authorList>
    </citation>
    <scope>NUCLEOTIDE SEQUENCE</scope>
    <source>
        <strain>768-20</strain>
    </source>
</reference>
<dbReference type="GO" id="GO:0004540">
    <property type="term" value="F:RNA nuclease activity"/>
    <property type="evidence" value="ECO:0007669"/>
    <property type="project" value="InterPro"/>
</dbReference>
<dbReference type="GO" id="GO:0016787">
    <property type="term" value="F:hydrolase activity"/>
    <property type="evidence" value="ECO:0007669"/>
    <property type="project" value="UniProtKB-KW"/>
</dbReference>
<dbReference type="RefSeq" id="WP_013680711.1">
    <property type="nucleotide sequence ID" value="NC_015315.1"/>
</dbReference>
<dbReference type="Pfam" id="PF01934">
    <property type="entry name" value="HepT-like"/>
    <property type="match status" value="1"/>
</dbReference>
<evidence type="ECO:0000313" key="5">
    <source>
        <dbReference type="EMBL" id="AEA13376.1"/>
    </source>
</evidence>
<evidence type="ECO:0000256" key="1">
    <source>
        <dbReference type="ARBA" id="ARBA00022649"/>
    </source>
</evidence>
<protein>
    <recommendedName>
        <fullName evidence="7">DUF86 domain-containing protein</fullName>
    </recommendedName>
</protein>
<keyword evidence="3" id="KW-0378">Hydrolase</keyword>
<dbReference type="STRING" id="999630.TUZN_1916"/>
<dbReference type="AlphaFoldDB" id="F2L4E4"/>
<name>F2L4E4_THEU7</name>
<dbReference type="EMBL" id="CP002590">
    <property type="protein sequence ID" value="AEA13376.1"/>
    <property type="molecule type" value="Genomic_DNA"/>
</dbReference>
<evidence type="ECO:0000256" key="4">
    <source>
        <dbReference type="ARBA" id="ARBA00024207"/>
    </source>
</evidence>
<keyword evidence="1" id="KW-1277">Toxin-antitoxin system</keyword>
<dbReference type="PANTHER" id="PTHR33397:SF5">
    <property type="entry name" value="RNASE YUTE-RELATED"/>
    <property type="match status" value="1"/>
</dbReference>
<keyword evidence="2" id="KW-0540">Nuclease</keyword>
<comment type="similarity">
    <text evidence="4">Belongs to the HepT RNase toxin family.</text>
</comment>
<dbReference type="eggNOG" id="arCOG02108">
    <property type="taxonomic scope" value="Archaea"/>
</dbReference>
<dbReference type="GeneID" id="10361429"/>
<gene>
    <name evidence="5" type="ordered locus">TUZN_1916</name>
</gene>
<dbReference type="InterPro" id="IPR037038">
    <property type="entry name" value="HepT-like_sf"/>
</dbReference>
<dbReference type="PANTHER" id="PTHR33397">
    <property type="entry name" value="UPF0331 PROTEIN YUTE"/>
    <property type="match status" value="1"/>
</dbReference>
<dbReference type="KEGG" id="tuz:TUZN_1916"/>
<evidence type="ECO:0000256" key="2">
    <source>
        <dbReference type="ARBA" id="ARBA00022722"/>
    </source>
</evidence>
<evidence type="ECO:0000256" key="3">
    <source>
        <dbReference type="ARBA" id="ARBA00022801"/>
    </source>
</evidence>
<dbReference type="Gene3D" id="1.20.120.580">
    <property type="entry name" value="bsu32300-like"/>
    <property type="match status" value="1"/>
</dbReference>
<dbReference type="Proteomes" id="UP000008138">
    <property type="component" value="Chromosome"/>
</dbReference>
<proteinExistence type="inferred from homology"/>
<dbReference type="HOGENOM" id="CLU_153000_0_0_2"/>
<accession>F2L4E4</accession>
<evidence type="ECO:0000313" key="6">
    <source>
        <dbReference type="Proteomes" id="UP000008138"/>
    </source>
</evidence>
<dbReference type="OrthoDB" id="28888at2157"/>